<dbReference type="PANTHER" id="PTHR47331">
    <property type="entry name" value="PHD-TYPE DOMAIN-CONTAINING PROTEIN"/>
    <property type="match status" value="1"/>
</dbReference>
<dbReference type="AlphaFoldDB" id="A0A6A4SKM4"/>
<organism evidence="3 4">
    <name type="scientific">Scophthalmus maximus</name>
    <name type="common">Turbot</name>
    <name type="synonym">Psetta maxima</name>
    <dbReference type="NCBI Taxonomy" id="52904"/>
    <lineage>
        <taxon>Eukaryota</taxon>
        <taxon>Metazoa</taxon>
        <taxon>Chordata</taxon>
        <taxon>Craniata</taxon>
        <taxon>Vertebrata</taxon>
        <taxon>Euteleostomi</taxon>
        <taxon>Actinopterygii</taxon>
        <taxon>Neopterygii</taxon>
        <taxon>Teleostei</taxon>
        <taxon>Neoteleostei</taxon>
        <taxon>Acanthomorphata</taxon>
        <taxon>Carangaria</taxon>
        <taxon>Pleuronectiformes</taxon>
        <taxon>Pleuronectoidei</taxon>
        <taxon>Scophthalmidae</taxon>
        <taxon>Scophthalmus</taxon>
    </lineage>
</organism>
<proteinExistence type="predicted"/>
<dbReference type="Pfam" id="PF05380">
    <property type="entry name" value="Peptidase_A17"/>
    <property type="match status" value="1"/>
</dbReference>
<evidence type="ECO:0000313" key="3">
    <source>
        <dbReference type="EMBL" id="KAF0031564.1"/>
    </source>
</evidence>
<dbReference type="InterPro" id="IPR008042">
    <property type="entry name" value="Retrotrans_Pao"/>
</dbReference>
<name>A0A6A4SKM4_SCOMX</name>
<reference evidence="3 4" key="1">
    <citation type="submission" date="2019-06" db="EMBL/GenBank/DDBJ databases">
        <title>Draft genomes of female and male turbot (Scophthalmus maximus).</title>
        <authorList>
            <person name="Xu H."/>
            <person name="Xu X.-W."/>
            <person name="Shao C."/>
            <person name="Chen S."/>
        </authorList>
    </citation>
    <scope>NUCLEOTIDE SEQUENCE [LARGE SCALE GENOMIC DNA]</scope>
    <source>
        <strain evidence="3">Ysfricsl-2016a</strain>
        <tissue evidence="3">Blood</tissue>
    </source>
</reference>
<dbReference type="EMBL" id="VEVO01000014">
    <property type="protein sequence ID" value="KAF0031564.1"/>
    <property type="molecule type" value="Genomic_DNA"/>
</dbReference>
<evidence type="ECO:0000313" key="4">
    <source>
        <dbReference type="Proteomes" id="UP000438429"/>
    </source>
</evidence>
<evidence type="ECO:0000256" key="1">
    <source>
        <dbReference type="SAM" id="MobiDB-lite"/>
    </source>
</evidence>
<comment type="caution">
    <text evidence="3">The sequence shown here is derived from an EMBL/GenBank/DDBJ whole genome shotgun (WGS) entry which is preliminary data.</text>
</comment>
<feature type="region of interest" description="Disordered" evidence="1">
    <location>
        <begin position="194"/>
        <end position="218"/>
    </location>
</feature>
<gene>
    <name evidence="3" type="ORF">F2P81_016119</name>
</gene>
<sequence length="218" mass="24906">MRNWTILNEQLLQEPNLTSTLVGVITRFTQEEVAVMADIEAMFHQVKVSIVSSVYDPLGILAPVVLMAKRILQELCREKLDWDTLIPDRFADEWSKWKTSLRLLEGVSVPRCFKPAGFGKAVVHQLHHGGSLGEDDQIQERHKCQRPSRNFVIGDIVLIVDDSASRNVWVMGKIVQTVPDKYRMVRQVRIKTKTRMLDRNHHEDSPPPGGRIDSNTQC</sequence>
<dbReference type="Proteomes" id="UP000438429">
    <property type="component" value="Unassembled WGS sequence"/>
</dbReference>
<protein>
    <recommendedName>
        <fullName evidence="2">DUF5641 domain-containing protein</fullName>
    </recommendedName>
</protein>
<evidence type="ECO:0000259" key="2">
    <source>
        <dbReference type="Pfam" id="PF18701"/>
    </source>
</evidence>
<feature type="domain" description="DUF5641" evidence="2">
    <location>
        <begin position="137"/>
        <end position="200"/>
    </location>
</feature>
<feature type="compositionally biased region" description="Basic and acidic residues" evidence="1">
    <location>
        <begin position="195"/>
        <end position="205"/>
    </location>
</feature>
<dbReference type="InterPro" id="IPR040676">
    <property type="entry name" value="DUF5641"/>
</dbReference>
<accession>A0A6A4SKM4</accession>
<dbReference type="PANTHER" id="PTHR47331:SF1">
    <property type="entry name" value="GAG-LIKE PROTEIN"/>
    <property type="match status" value="1"/>
</dbReference>
<dbReference type="Pfam" id="PF18701">
    <property type="entry name" value="DUF5641"/>
    <property type="match status" value="1"/>
</dbReference>